<evidence type="ECO:0000259" key="1">
    <source>
        <dbReference type="Pfam" id="PF01498"/>
    </source>
</evidence>
<feature type="domain" description="Transposase Tc1-like" evidence="1">
    <location>
        <begin position="43"/>
        <end position="112"/>
    </location>
</feature>
<dbReference type="InterPro" id="IPR036397">
    <property type="entry name" value="RNaseH_sf"/>
</dbReference>
<gene>
    <name evidence="2" type="primary">AlNc14C58G4330</name>
    <name evidence="2" type="ORF">ALNC14_050080</name>
</gene>
<dbReference type="AlphaFoldDB" id="F0WCF0"/>
<organism evidence="2">
    <name type="scientific">Albugo laibachii Nc14</name>
    <dbReference type="NCBI Taxonomy" id="890382"/>
    <lineage>
        <taxon>Eukaryota</taxon>
        <taxon>Sar</taxon>
        <taxon>Stramenopiles</taxon>
        <taxon>Oomycota</taxon>
        <taxon>Peronosporomycetes</taxon>
        <taxon>Albuginales</taxon>
        <taxon>Albuginaceae</taxon>
        <taxon>Albugo</taxon>
    </lineage>
</organism>
<accession>F0WCF0</accession>
<dbReference type="GO" id="GO:0003677">
    <property type="term" value="F:DNA binding"/>
    <property type="evidence" value="ECO:0007669"/>
    <property type="project" value="InterPro"/>
</dbReference>
<reference evidence="2" key="1">
    <citation type="journal article" date="2011" name="PLoS Biol.">
        <title>Gene gain and loss during evolution of obligate parasitism in the white rust pathogen of Arabidopsis thaliana.</title>
        <authorList>
            <person name="Kemen E."/>
            <person name="Gardiner A."/>
            <person name="Schultz-Larsen T."/>
            <person name="Kemen A.C."/>
            <person name="Balmuth A.L."/>
            <person name="Robert-Seilaniantz A."/>
            <person name="Bailey K."/>
            <person name="Holub E."/>
            <person name="Studholme D.J."/>
            <person name="Maclean D."/>
            <person name="Jones J.D."/>
        </authorList>
    </citation>
    <scope>NUCLEOTIDE SEQUENCE</scope>
</reference>
<dbReference type="EMBL" id="FR824103">
    <property type="protein sequence ID" value="CCA18865.1"/>
    <property type="molecule type" value="Genomic_DNA"/>
</dbReference>
<proteinExistence type="predicted"/>
<dbReference type="InterPro" id="IPR002492">
    <property type="entry name" value="Transposase_Tc1-like"/>
</dbReference>
<dbReference type="Pfam" id="PF01498">
    <property type="entry name" value="HTH_Tnp_Tc3_2"/>
    <property type="match status" value="1"/>
</dbReference>
<name>F0WCF0_9STRA</name>
<sequence>MISELFEIPVTTVKGIIIRYQRLGHCTSGRHTGRPRATKVITDRAVVREVERNRFISASVLAAQPNEGLDVAVCPQTIRNRIKEAVLNGRSARKKPYHKKDQKRKRLAYAKKLPDNFVDAKDWESVLYTDEASVQLHGNSGNVSVWRRPHEAFHEKCTVPTSGRIASRP</sequence>
<dbReference type="Gene3D" id="3.30.420.10">
    <property type="entry name" value="Ribonuclease H-like superfamily/Ribonuclease H"/>
    <property type="match status" value="1"/>
</dbReference>
<reference evidence="2" key="2">
    <citation type="submission" date="2011-02" db="EMBL/GenBank/DDBJ databases">
        <authorList>
            <person name="MacLean D."/>
        </authorList>
    </citation>
    <scope>NUCLEOTIDE SEQUENCE</scope>
</reference>
<protein>
    <submittedName>
        <fullName evidence="2">PREDICTED: similar to predicted protein putative</fullName>
    </submittedName>
</protein>
<evidence type="ECO:0000313" key="2">
    <source>
        <dbReference type="EMBL" id="CCA18865.1"/>
    </source>
</evidence>
<dbReference type="GO" id="GO:0015074">
    <property type="term" value="P:DNA integration"/>
    <property type="evidence" value="ECO:0007669"/>
    <property type="project" value="InterPro"/>
</dbReference>
<dbReference type="GO" id="GO:0006313">
    <property type="term" value="P:DNA transposition"/>
    <property type="evidence" value="ECO:0007669"/>
    <property type="project" value="InterPro"/>
</dbReference>
<dbReference type="HOGENOM" id="CLU_033666_16_4_1"/>